<protein>
    <submittedName>
        <fullName evidence="2">Uncharacterized protein</fullName>
    </submittedName>
</protein>
<reference evidence="2" key="1">
    <citation type="journal article" date="2014" name="Int. J. Syst. Evol. Microbiol.">
        <title>Complete genome sequence of Corynebacterium casei LMG S-19264T (=DSM 44701T), isolated from a smear-ripened cheese.</title>
        <authorList>
            <consortium name="US DOE Joint Genome Institute (JGI-PGF)"/>
            <person name="Walter F."/>
            <person name="Albersmeier A."/>
            <person name="Kalinowski J."/>
            <person name="Ruckert C."/>
        </authorList>
    </citation>
    <scope>NUCLEOTIDE SEQUENCE</scope>
    <source>
        <strain evidence="2">CGMCC 1.15179</strain>
    </source>
</reference>
<dbReference type="AlphaFoldDB" id="A0A8J2YDS0"/>
<dbReference type="RefSeq" id="WP_188648846.1">
    <property type="nucleotide sequence ID" value="NZ_BMHQ01000013.1"/>
</dbReference>
<comment type="caution">
    <text evidence="2">The sequence shown here is derived from an EMBL/GenBank/DDBJ whole genome shotgun (WGS) entry which is preliminary data.</text>
</comment>
<evidence type="ECO:0000256" key="1">
    <source>
        <dbReference type="SAM" id="MobiDB-lite"/>
    </source>
</evidence>
<dbReference type="EMBL" id="BMHQ01000013">
    <property type="protein sequence ID" value="GGE26978.1"/>
    <property type="molecule type" value="Genomic_DNA"/>
</dbReference>
<dbReference type="Proteomes" id="UP000625210">
    <property type="component" value="Unassembled WGS sequence"/>
</dbReference>
<reference evidence="2" key="2">
    <citation type="submission" date="2020-09" db="EMBL/GenBank/DDBJ databases">
        <authorList>
            <person name="Sun Q."/>
            <person name="Zhou Y."/>
        </authorList>
    </citation>
    <scope>NUCLEOTIDE SEQUENCE</scope>
    <source>
        <strain evidence="2">CGMCC 1.15179</strain>
    </source>
</reference>
<dbReference type="InterPro" id="IPR011009">
    <property type="entry name" value="Kinase-like_dom_sf"/>
</dbReference>
<feature type="region of interest" description="Disordered" evidence="1">
    <location>
        <begin position="225"/>
        <end position="329"/>
    </location>
</feature>
<evidence type="ECO:0000313" key="3">
    <source>
        <dbReference type="Proteomes" id="UP000625210"/>
    </source>
</evidence>
<gene>
    <name evidence="2" type="ORF">GCM10011571_31480</name>
</gene>
<evidence type="ECO:0000313" key="2">
    <source>
        <dbReference type="EMBL" id="GGE26978.1"/>
    </source>
</evidence>
<feature type="compositionally biased region" description="Basic and acidic residues" evidence="1">
    <location>
        <begin position="257"/>
        <end position="329"/>
    </location>
</feature>
<proteinExistence type="predicted"/>
<keyword evidence="3" id="KW-1185">Reference proteome</keyword>
<name>A0A8J2YDS0_9BACL</name>
<dbReference type="SUPFAM" id="SSF56112">
    <property type="entry name" value="Protein kinase-like (PK-like)"/>
    <property type="match status" value="1"/>
</dbReference>
<sequence length="361" mass="42739">MSFFTVGELYRDTYHIQHVEPFFNGEWAVAESEGNLFYLQHAQLQKPAPPRSVQQYLALSHPMILPYQQVYTEERSLVFIRPYEPIEERLDQRIHRGGLDEDQILDWVKSLLELEPLLKGQPLPMYTLLHPGNIVILPNGSLQVWYCGVSGRTLPDPTLDWGSLLYMMFTGRLLDEPITKLSGDEGFSKHLNRLIQRSFKHDANHVRDQIETYLRKRDSTSLFDSLFGRSKPKERSKPAPSDTKGASLRQLSLEEEAERREQERLAREEAERREQERLAREEAERREQERLARKEAERREQERLAREEAERREQERLACKEAKRREQQNRVLERLARERKQHDQIAAQLQEYVDHVFNRTS</sequence>
<accession>A0A8J2YDS0</accession>
<organism evidence="2 3">
    <name type="scientific">Marinithermofilum abyssi</name>
    <dbReference type="NCBI Taxonomy" id="1571185"/>
    <lineage>
        <taxon>Bacteria</taxon>
        <taxon>Bacillati</taxon>
        <taxon>Bacillota</taxon>
        <taxon>Bacilli</taxon>
        <taxon>Bacillales</taxon>
        <taxon>Thermoactinomycetaceae</taxon>
        <taxon>Marinithermofilum</taxon>
    </lineage>
</organism>